<comment type="caution">
    <text evidence="3">The sequence shown here is derived from an EMBL/GenBank/DDBJ whole genome shotgun (WGS) entry which is preliminary data.</text>
</comment>
<evidence type="ECO:0000313" key="4">
    <source>
        <dbReference type="Proteomes" id="UP001145069"/>
    </source>
</evidence>
<proteinExistence type="predicted"/>
<organism evidence="3 4">
    <name type="scientific">Aquibacillus salsiterrae</name>
    <dbReference type="NCBI Taxonomy" id="2950439"/>
    <lineage>
        <taxon>Bacteria</taxon>
        <taxon>Bacillati</taxon>
        <taxon>Bacillota</taxon>
        <taxon>Bacilli</taxon>
        <taxon>Bacillales</taxon>
        <taxon>Bacillaceae</taxon>
        <taxon>Aquibacillus</taxon>
    </lineage>
</organism>
<evidence type="ECO:0000256" key="2">
    <source>
        <dbReference type="SAM" id="SignalP"/>
    </source>
</evidence>
<dbReference type="EMBL" id="JAMQKC010000002">
    <property type="protein sequence ID" value="MDC3415857.1"/>
    <property type="molecule type" value="Genomic_DNA"/>
</dbReference>
<evidence type="ECO:0000256" key="1">
    <source>
        <dbReference type="SAM" id="MobiDB-lite"/>
    </source>
</evidence>
<feature type="signal peptide" evidence="2">
    <location>
        <begin position="1"/>
        <end position="21"/>
    </location>
</feature>
<evidence type="ECO:0000313" key="3">
    <source>
        <dbReference type="EMBL" id="MDC3415857.1"/>
    </source>
</evidence>
<feature type="region of interest" description="Disordered" evidence="1">
    <location>
        <begin position="27"/>
        <end position="64"/>
    </location>
</feature>
<protein>
    <recommendedName>
        <fullName evidence="5">DUF3829 domain-containing protein</fullName>
    </recommendedName>
</protein>
<gene>
    <name evidence="3" type="ORF">NC799_02905</name>
</gene>
<dbReference type="Proteomes" id="UP001145069">
    <property type="component" value="Unassembled WGS sequence"/>
</dbReference>
<name>A0A9X3WB78_9BACI</name>
<feature type="chain" id="PRO_5040849801" description="DUF3829 domain-containing protein" evidence="2">
    <location>
        <begin position="22"/>
        <end position="406"/>
    </location>
</feature>
<dbReference type="RefSeq" id="WP_272444832.1">
    <property type="nucleotide sequence ID" value="NZ_JAMQKC010000002.1"/>
</dbReference>
<accession>A0A9X3WB78</accession>
<keyword evidence="4" id="KW-1185">Reference proteome</keyword>
<feature type="compositionally biased region" description="Low complexity" evidence="1">
    <location>
        <begin position="39"/>
        <end position="48"/>
    </location>
</feature>
<reference evidence="3" key="1">
    <citation type="submission" date="2022-06" db="EMBL/GenBank/DDBJ databases">
        <title>Aquibacillus sp. a new bacterium isolated from soil saline samples.</title>
        <authorList>
            <person name="Galisteo C."/>
            <person name="De La Haba R."/>
            <person name="Sanchez-Porro C."/>
            <person name="Ventosa A."/>
        </authorList>
    </citation>
    <scope>NUCLEOTIDE SEQUENCE</scope>
    <source>
        <strain evidence="3">3ASR75-54</strain>
    </source>
</reference>
<evidence type="ECO:0008006" key="5">
    <source>
        <dbReference type="Google" id="ProtNLM"/>
    </source>
</evidence>
<sequence>MTLNKKLFSLITLLFLVALLAACGQQETSGKTTDEESASETTDTSAETEATEEEEEDEEAEEEEVDVAAVYQSGLEELAKVSEGAEVDFQKVTDLYNENLQSLVQQRDSQNETTIDQQILAALSAGADGSLDGSIVKQIFDKLLQNVFYNTIKAEFNEVTEYWGDTEEVNAEIEEAKEYYAILKGTVEKRDNAYGTKLVDQIDAGFNEIEQAIANDDELGFQLGKQLVDKTLMKTFYLATGALENGYASKVAKAVEAGELDKARAEQAEGWAFYQSIKGYITRHSEEDGNFIEQQFNLETDAAELDPTAVNDAFVRGFAQIAFNEFKESEENITKDKGVITALEGALFINIIDGDIKRILGEEAFVTLEEQANSYLEDVKAGNKDEALATLEEMKPTLSGLLEQGK</sequence>
<keyword evidence="2" id="KW-0732">Signal</keyword>
<dbReference type="AlphaFoldDB" id="A0A9X3WB78"/>
<dbReference type="PROSITE" id="PS51257">
    <property type="entry name" value="PROKAR_LIPOPROTEIN"/>
    <property type="match status" value="1"/>
</dbReference>
<feature type="compositionally biased region" description="Acidic residues" evidence="1">
    <location>
        <begin position="49"/>
        <end position="64"/>
    </location>
</feature>